<dbReference type="GO" id="GO:0008610">
    <property type="term" value="P:lipid biosynthetic process"/>
    <property type="evidence" value="ECO:0007669"/>
    <property type="project" value="UniProtKB-ARBA"/>
</dbReference>
<dbReference type="InterPro" id="IPR001242">
    <property type="entry name" value="Condensation_dom"/>
</dbReference>
<sequence>MRALGAVPYSFWVLEHLAGTSGVSNLAVAFRTREPLRSFPLRNAVNRLLKRHPALRLRFPEVDGAPVRHLTAPQDAQITLVNGQTTEETLVADLQAFLDGPFDLARDLLFRAAHFTLPDGAGSVVCLVGHHIVIDATSMQFLVEELGGFYDAQTGQDPLPAALVGGGRADEAGTGQAAHRSAHHRQHRVDQCLPAGPARSRRRSRAGGRGAGLHQDGRDARPRRVRREHADASVEAVLVARGHGTGDWRVPLFRHMFNYRPWTDKQVRIRGAVPEYVEDLFDRGRLDLQCIAVQEPDRLTVRVWHSTEVHDEAEIAAFVARMTSLLRQAAEDADRPQRELEAFSPADRELLGRLNDTGRRWSGPPTLPERVAAHRGTAVRDGDRVVTYDELLASAAAVKAAAVIVHDDRMTAFVPPTHLPDEEAGAAAREELWRYARSRLPDYAVPSGIVLVERLPTTANGKIDYRGLAVPEDDLAPESVAVPGPELAGGVLRLWREALGRPGPGEHDNFFLNGGHSVLAVRLIAPLEELAGRPVTVRAVFDHPIPAELAAFLTEAGETAEGADR</sequence>
<comment type="cofactor">
    <cofactor evidence="1">
        <name>pantetheine 4'-phosphate</name>
        <dbReference type="ChEBI" id="CHEBI:47942"/>
    </cofactor>
</comment>
<dbReference type="AlphaFoldDB" id="A0A7W7WCR2"/>
<evidence type="ECO:0000313" key="6">
    <source>
        <dbReference type="EMBL" id="MBB4941534.1"/>
    </source>
</evidence>
<dbReference type="SUPFAM" id="SSF52777">
    <property type="entry name" value="CoA-dependent acyltransferases"/>
    <property type="match status" value="2"/>
</dbReference>
<reference evidence="6 7" key="1">
    <citation type="submission" date="2020-08" db="EMBL/GenBank/DDBJ databases">
        <title>Sequencing the genomes of 1000 actinobacteria strains.</title>
        <authorList>
            <person name="Klenk H.-P."/>
        </authorList>
    </citation>
    <scope>NUCLEOTIDE SEQUENCE [LARGE SCALE GENOMIC DNA]</scope>
    <source>
        <strain evidence="6 7">DSM 43023</strain>
    </source>
</reference>
<proteinExistence type="predicted"/>
<dbReference type="Proteomes" id="UP000534286">
    <property type="component" value="Unassembled WGS sequence"/>
</dbReference>
<dbReference type="Pfam" id="PF00668">
    <property type="entry name" value="Condensation"/>
    <property type="match status" value="1"/>
</dbReference>
<dbReference type="GO" id="GO:0043041">
    <property type="term" value="P:amino acid activation for nonribosomal peptide biosynthetic process"/>
    <property type="evidence" value="ECO:0007669"/>
    <property type="project" value="TreeGrafter"/>
</dbReference>
<evidence type="ECO:0000256" key="3">
    <source>
        <dbReference type="ARBA" id="ARBA00022553"/>
    </source>
</evidence>
<gene>
    <name evidence="6" type="ORF">FHR32_005911</name>
</gene>
<accession>A0A7W7WCR2</accession>
<dbReference type="RefSeq" id="WP_184757600.1">
    <property type="nucleotide sequence ID" value="NZ_BAABEK010000037.1"/>
</dbReference>
<dbReference type="InterPro" id="IPR023213">
    <property type="entry name" value="CAT-like_dom_sf"/>
</dbReference>
<dbReference type="SUPFAM" id="SSF56801">
    <property type="entry name" value="Acetyl-CoA synthetase-like"/>
    <property type="match status" value="1"/>
</dbReference>
<dbReference type="InterPro" id="IPR020806">
    <property type="entry name" value="PKS_PP-bd"/>
</dbReference>
<dbReference type="SMART" id="SM00823">
    <property type="entry name" value="PKS_PP"/>
    <property type="match status" value="1"/>
</dbReference>
<dbReference type="InterPro" id="IPR036736">
    <property type="entry name" value="ACP-like_sf"/>
</dbReference>
<dbReference type="SUPFAM" id="SSF47336">
    <property type="entry name" value="ACP-like"/>
    <property type="match status" value="1"/>
</dbReference>
<keyword evidence="2" id="KW-0596">Phosphopantetheine</keyword>
<evidence type="ECO:0000259" key="5">
    <source>
        <dbReference type="PROSITE" id="PS50075"/>
    </source>
</evidence>
<protein>
    <recommendedName>
        <fullName evidence="5">Carrier domain-containing protein</fullName>
    </recommendedName>
</protein>
<dbReference type="GO" id="GO:0009366">
    <property type="term" value="C:enterobactin synthetase complex"/>
    <property type="evidence" value="ECO:0007669"/>
    <property type="project" value="TreeGrafter"/>
</dbReference>
<dbReference type="InterPro" id="IPR025110">
    <property type="entry name" value="AMP-bd_C"/>
</dbReference>
<dbReference type="GO" id="GO:0005829">
    <property type="term" value="C:cytosol"/>
    <property type="evidence" value="ECO:0007669"/>
    <property type="project" value="TreeGrafter"/>
</dbReference>
<dbReference type="GO" id="GO:0047527">
    <property type="term" value="F:2,3-dihydroxybenzoate-serine ligase activity"/>
    <property type="evidence" value="ECO:0007669"/>
    <property type="project" value="TreeGrafter"/>
</dbReference>
<dbReference type="GO" id="GO:0031177">
    <property type="term" value="F:phosphopantetheine binding"/>
    <property type="evidence" value="ECO:0007669"/>
    <property type="project" value="InterPro"/>
</dbReference>
<dbReference type="Pfam" id="PF13193">
    <property type="entry name" value="AMP-binding_C"/>
    <property type="match status" value="1"/>
</dbReference>
<evidence type="ECO:0000256" key="4">
    <source>
        <dbReference type="SAM" id="MobiDB-lite"/>
    </source>
</evidence>
<keyword evidence="3" id="KW-0597">Phosphoprotein</keyword>
<dbReference type="InterPro" id="IPR009081">
    <property type="entry name" value="PP-bd_ACP"/>
</dbReference>
<dbReference type="InterPro" id="IPR045851">
    <property type="entry name" value="AMP-bd_C_sf"/>
</dbReference>
<dbReference type="EMBL" id="JACHJU010000002">
    <property type="protein sequence ID" value="MBB4941534.1"/>
    <property type="molecule type" value="Genomic_DNA"/>
</dbReference>
<dbReference type="PANTHER" id="PTHR45527:SF1">
    <property type="entry name" value="FATTY ACID SYNTHASE"/>
    <property type="match status" value="1"/>
</dbReference>
<comment type="caution">
    <text evidence="6">The sequence shown here is derived from an EMBL/GenBank/DDBJ whole genome shotgun (WGS) entry which is preliminary data.</text>
</comment>
<name>A0A7W7WCR2_9ACTN</name>
<organism evidence="6 7">
    <name type="scientific">Streptosporangium album</name>
    <dbReference type="NCBI Taxonomy" id="47479"/>
    <lineage>
        <taxon>Bacteria</taxon>
        <taxon>Bacillati</taxon>
        <taxon>Actinomycetota</taxon>
        <taxon>Actinomycetes</taxon>
        <taxon>Streptosporangiales</taxon>
        <taxon>Streptosporangiaceae</taxon>
        <taxon>Streptosporangium</taxon>
    </lineage>
</organism>
<dbReference type="Gene3D" id="3.30.300.30">
    <property type="match status" value="1"/>
</dbReference>
<evidence type="ECO:0000313" key="7">
    <source>
        <dbReference type="Proteomes" id="UP000534286"/>
    </source>
</evidence>
<dbReference type="GO" id="GO:0009239">
    <property type="term" value="P:enterobactin biosynthetic process"/>
    <property type="evidence" value="ECO:0007669"/>
    <property type="project" value="TreeGrafter"/>
</dbReference>
<dbReference type="PROSITE" id="PS50075">
    <property type="entry name" value="CARRIER"/>
    <property type="match status" value="1"/>
</dbReference>
<evidence type="ECO:0000256" key="2">
    <source>
        <dbReference type="ARBA" id="ARBA00022450"/>
    </source>
</evidence>
<dbReference type="Gene3D" id="3.30.559.30">
    <property type="entry name" value="Nonribosomal peptide synthetase, condensation domain"/>
    <property type="match status" value="1"/>
</dbReference>
<dbReference type="Pfam" id="PF00550">
    <property type="entry name" value="PP-binding"/>
    <property type="match status" value="1"/>
</dbReference>
<feature type="domain" description="Carrier" evidence="5">
    <location>
        <begin position="482"/>
        <end position="557"/>
    </location>
</feature>
<feature type="region of interest" description="Disordered" evidence="4">
    <location>
        <begin position="164"/>
        <end position="228"/>
    </location>
</feature>
<dbReference type="PANTHER" id="PTHR45527">
    <property type="entry name" value="NONRIBOSOMAL PEPTIDE SYNTHETASE"/>
    <property type="match status" value="1"/>
</dbReference>
<evidence type="ECO:0000256" key="1">
    <source>
        <dbReference type="ARBA" id="ARBA00001957"/>
    </source>
</evidence>
<keyword evidence="7" id="KW-1185">Reference proteome</keyword>
<dbReference type="Gene3D" id="1.10.1200.10">
    <property type="entry name" value="ACP-like"/>
    <property type="match status" value="1"/>
</dbReference>
<dbReference type="Gene3D" id="3.30.559.10">
    <property type="entry name" value="Chloramphenicol acetyltransferase-like domain"/>
    <property type="match status" value="1"/>
</dbReference>
<feature type="compositionally biased region" description="Basic and acidic residues" evidence="4">
    <location>
        <begin position="215"/>
        <end position="228"/>
    </location>
</feature>